<proteinExistence type="predicted"/>
<gene>
    <name evidence="1" type="ORF">DPMN_100247</name>
</gene>
<comment type="caution">
    <text evidence="1">The sequence shown here is derived from an EMBL/GenBank/DDBJ whole genome shotgun (WGS) entry which is preliminary data.</text>
</comment>
<evidence type="ECO:0000313" key="1">
    <source>
        <dbReference type="EMBL" id="KAH3857636.1"/>
    </source>
</evidence>
<evidence type="ECO:0000313" key="2">
    <source>
        <dbReference type="Proteomes" id="UP000828390"/>
    </source>
</evidence>
<sequence>MYESLACAPPVRETSSTIADSLGISCMCSYGLGPVADCMDVSCRCLSGLRDCLATSQTAWGSAAGTPPVHETVWYRQILSESFLQVPRRFWHRHRPFLCILLVPRRSSHRRRLSGILEGAHTVLKTFGNVWESPAATQTVLV</sequence>
<dbReference type="AlphaFoldDB" id="A0A9D4LIU7"/>
<reference evidence="1" key="1">
    <citation type="journal article" date="2019" name="bioRxiv">
        <title>The Genome of the Zebra Mussel, Dreissena polymorpha: A Resource for Invasive Species Research.</title>
        <authorList>
            <person name="McCartney M.A."/>
            <person name="Auch B."/>
            <person name="Kono T."/>
            <person name="Mallez S."/>
            <person name="Zhang Y."/>
            <person name="Obille A."/>
            <person name="Becker A."/>
            <person name="Abrahante J.E."/>
            <person name="Garbe J."/>
            <person name="Badalamenti J.P."/>
            <person name="Herman A."/>
            <person name="Mangelson H."/>
            <person name="Liachko I."/>
            <person name="Sullivan S."/>
            <person name="Sone E.D."/>
            <person name="Koren S."/>
            <person name="Silverstein K.A.T."/>
            <person name="Beckman K.B."/>
            <person name="Gohl D.M."/>
        </authorList>
    </citation>
    <scope>NUCLEOTIDE SEQUENCE</scope>
    <source>
        <strain evidence="1">Duluth1</strain>
        <tissue evidence="1">Whole animal</tissue>
    </source>
</reference>
<dbReference type="EMBL" id="JAIWYP010000003">
    <property type="protein sequence ID" value="KAH3857636.1"/>
    <property type="molecule type" value="Genomic_DNA"/>
</dbReference>
<accession>A0A9D4LIU7</accession>
<keyword evidence="2" id="KW-1185">Reference proteome</keyword>
<protein>
    <submittedName>
        <fullName evidence="1">Uncharacterized protein</fullName>
    </submittedName>
</protein>
<name>A0A9D4LIU7_DREPO</name>
<organism evidence="1 2">
    <name type="scientific">Dreissena polymorpha</name>
    <name type="common">Zebra mussel</name>
    <name type="synonym">Mytilus polymorpha</name>
    <dbReference type="NCBI Taxonomy" id="45954"/>
    <lineage>
        <taxon>Eukaryota</taxon>
        <taxon>Metazoa</taxon>
        <taxon>Spiralia</taxon>
        <taxon>Lophotrochozoa</taxon>
        <taxon>Mollusca</taxon>
        <taxon>Bivalvia</taxon>
        <taxon>Autobranchia</taxon>
        <taxon>Heteroconchia</taxon>
        <taxon>Euheterodonta</taxon>
        <taxon>Imparidentia</taxon>
        <taxon>Neoheterodontei</taxon>
        <taxon>Myida</taxon>
        <taxon>Dreissenoidea</taxon>
        <taxon>Dreissenidae</taxon>
        <taxon>Dreissena</taxon>
    </lineage>
</organism>
<reference evidence="1" key="2">
    <citation type="submission" date="2020-11" db="EMBL/GenBank/DDBJ databases">
        <authorList>
            <person name="McCartney M.A."/>
            <person name="Auch B."/>
            <person name="Kono T."/>
            <person name="Mallez S."/>
            <person name="Becker A."/>
            <person name="Gohl D.M."/>
            <person name="Silverstein K.A.T."/>
            <person name="Koren S."/>
            <person name="Bechman K.B."/>
            <person name="Herman A."/>
            <person name="Abrahante J.E."/>
            <person name="Garbe J."/>
        </authorList>
    </citation>
    <scope>NUCLEOTIDE SEQUENCE</scope>
    <source>
        <strain evidence="1">Duluth1</strain>
        <tissue evidence="1">Whole animal</tissue>
    </source>
</reference>
<dbReference type="Proteomes" id="UP000828390">
    <property type="component" value="Unassembled WGS sequence"/>
</dbReference>